<name>A0A7S3LLW5_9STRA</name>
<accession>A0A7S3LLW5</accession>
<reference evidence="2" key="1">
    <citation type="submission" date="2021-01" db="EMBL/GenBank/DDBJ databases">
        <authorList>
            <person name="Corre E."/>
            <person name="Pelletier E."/>
            <person name="Niang G."/>
            <person name="Scheremetjew M."/>
            <person name="Finn R."/>
            <person name="Kale V."/>
            <person name="Holt S."/>
            <person name="Cochrane G."/>
            <person name="Meng A."/>
            <person name="Brown T."/>
            <person name="Cohen L."/>
        </authorList>
    </citation>
    <scope>NUCLEOTIDE SEQUENCE</scope>
    <source>
        <strain evidence="2">GSBS06</strain>
    </source>
</reference>
<feature type="domain" description="Knr4/Smi1-like" evidence="1">
    <location>
        <begin position="87"/>
        <end position="158"/>
    </location>
</feature>
<proteinExistence type="predicted"/>
<dbReference type="EMBL" id="HBIN01007778">
    <property type="protein sequence ID" value="CAE0435451.1"/>
    <property type="molecule type" value="Transcribed_RNA"/>
</dbReference>
<evidence type="ECO:0000313" key="2">
    <source>
        <dbReference type="EMBL" id="CAE0435451.1"/>
    </source>
</evidence>
<gene>
    <name evidence="2" type="ORF">ASTO00021_LOCUS5731</name>
</gene>
<dbReference type="AlphaFoldDB" id="A0A7S3LLW5"/>
<dbReference type="InterPro" id="IPR018958">
    <property type="entry name" value="Knr4/Smi1-like_dom"/>
</dbReference>
<dbReference type="Pfam" id="PF09346">
    <property type="entry name" value="SMI1_KNR4"/>
    <property type="match status" value="1"/>
</dbReference>
<sequence length="186" mass="21785">MEGKDSTFEISVVENENRRELQISHYPREVAQLCKDVCNFFKEFAKSCDEFAEEKFDLDSAANFILQSSSPQALKLLYRNLKVPPSRVWIYEYQLIDLQEMEETFKQHFKERGLIPFAKNIDGDFLACGKDDHSGGVYEVEEDEEEIVCESFATYLEQYRCLLLSNKLEYIEGMGMVQRSEDIKRK</sequence>
<evidence type="ECO:0000259" key="1">
    <source>
        <dbReference type="Pfam" id="PF09346"/>
    </source>
</evidence>
<organism evidence="2">
    <name type="scientific">Aplanochytrium stocchinoi</name>
    <dbReference type="NCBI Taxonomy" id="215587"/>
    <lineage>
        <taxon>Eukaryota</taxon>
        <taxon>Sar</taxon>
        <taxon>Stramenopiles</taxon>
        <taxon>Bigyra</taxon>
        <taxon>Labyrinthulomycetes</taxon>
        <taxon>Thraustochytrida</taxon>
        <taxon>Thraustochytriidae</taxon>
        <taxon>Aplanochytrium</taxon>
    </lineage>
</organism>
<protein>
    <recommendedName>
        <fullName evidence="1">Knr4/Smi1-like domain-containing protein</fullName>
    </recommendedName>
</protein>